<dbReference type="Pfam" id="PF12833">
    <property type="entry name" value="HTH_18"/>
    <property type="match status" value="1"/>
</dbReference>
<organism evidence="5 6">
    <name type="scientific">Atopomonas hussainii</name>
    <dbReference type="NCBI Taxonomy" id="1429083"/>
    <lineage>
        <taxon>Bacteria</taxon>
        <taxon>Pseudomonadati</taxon>
        <taxon>Pseudomonadota</taxon>
        <taxon>Gammaproteobacteria</taxon>
        <taxon>Pseudomonadales</taxon>
        <taxon>Pseudomonadaceae</taxon>
        <taxon>Atopomonas</taxon>
    </lineage>
</organism>
<keyword evidence="3" id="KW-0804">Transcription</keyword>
<dbReference type="PANTHER" id="PTHR47894">
    <property type="entry name" value="HTH-TYPE TRANSCRIPTIONAL REGULATOR GADX"/>
    <property type="match status" value="1"/>
</dbReference>
<dbReference type="SUPFAM" id="SSF46689">
    <property type="entry name" value="Homeodomain-like"/>
    <property type="match status" value="1"/>
</dbReference>
<evidence type="ECO:0000313" key="6">
    <source>
        <dbReference type="Proteomes" id="UP000185766"/>
    </source>
</evidence>
<dbReference type="InterPro" id="IPR018060">
    <property type="entry name" value="HTH_AraC"/>
</dbReference>
<evidence type="ECO:0000313" key="5">
    <source>
        <dbReference type="EMBL" id="SEK40579.1"/>
    </source>
</evidence>
<dbReference type="InterPro" id="IPR009057">
    <property type="entry name" value="Homeodomain-like_sf"/>
</dbReference>
<dbReference type="Gene3D" id="1.10.10.60">
    <property type="entry name" value="Homeodomain-like"/>
    <property type="match status" value="1"/>
</dbReference>
<protein>
    <submittedName>
        <fullName evidence="5">AraC-type DNA-binding protein</fullName>
    </submittedName>
</protein>
<dbReference type="RefSeq" id="WP_074864703.1">
    <property type="nucleotide sequence ID" value="NZ_FOAS01000002.1"/>
</dbReference>
<evidence type="ECO:0000259" key="4">
    <source>
        <dbReference type="PROSITE" id="PS01124"/>
    </source>
</evidence>
<feature type="domain" description="HTH araC/xylS-type" evidence="4">
    <location>
        <begin position="236"/>
        <end position="333"/>
    </location>
</feature>
<reference evidence="5 6" key="1">
    <citation type="submission" date="2016-10" db="EMBL/GenBank/DDBJ databases">
        <authorList>
            <person name="de Groot N.N."/>
        </authorList>
    </citation>
    <scope>NUCLEOTIDE SEQUENCE [LARGE SCALE GENOMIC DNA]</scope>
    <source>
        <strain evidence="5 6">JCM 19513</strain>
    </source>
</reference>
<evidence type="ECO:0000256" key="2">
    <source>
        <dbReference type="ARBA" id="ARBA00023125"/>
    </source>
</evidence>
<sequence length="335" mass="37070">MATRPMLGFIYVLKALQTLGEPVERVLAERGLALEQLDPAGQISRQLELAILSDLAPNLRDPGCGLAVGDEYRFAGYGVLSMLLMTCTNLLEAVQLGVRFQQLTYLYCQLRFVPGRESSQLLLEPAGLPEALLRFRVDAEMAGTLRLVKDLTALLGVTVPLESVQLPYAKPADAARYPTFFACPVQFGCATAGFTVSNSALRHSLPVADRSGHSLYLQQCEQLLAAQMQSAQYWRDQVLAHLSVFQGQYPDADQVAASLGLSGRSLRRYLAEEGVSFRELLAQARRYKAEQLLLRSQHSVEQIAAQLGYSEPAAFIHAFKRWTGSTPYQFRLQAR</sequence>
<dbReference type="GO" id="GO:0005829">
    <property type="term" value="C:cytosol"/>
    <property type="evidence" value="ECO:0007669"/>
    <property type="project" value="TreeGrafter"/>
</dbReference>
<accession>A0A1H7GRA6</accession>
<dbReference type="STRING" id="1429083.GCA_001885685_02928"/>
<dbReference type="PANTHER" id="PTHR47894:SF1">
    <property type="entry name" value="HTH-TYPE TRANSCRIPTIONAL REGULATOR VQSM"/>
    <property type="match status" value="1"/>
</dbReference>
<dbReference type="Proteomes" id="UP000185766">
    <property type="component" value="Unassembled WGS sequence"/>
</dbReference>
<dbReference type="SMART" id="SM00342">
    <property type="entry name" value="HTH_ARAC"/>
    <property type="match status" value="1"/>
</dbReference>
<dbReference type="AlphaFoldDB" id="A0A1H7GRA6"/>
<dbReference type="InterPro" id="IPR032687">
    <property type="entry name" value="AraC-type_N"/>
</dbReference>
<keyword evidence="2 5" id="KW-0238">DNA-binding</keyword>
<proteinExistence type="predicted"/>
<name>A0A1H7GRA6_9GAMM</name>
<dbReference type="PROSITE" id="PS01124">
    <property type="entry name" value="HTH_ARAC_FAMILY_2"/>
    <property type="match status" value="1"/>
</dbReference>
<dbReference type="Pfam" id="PF12625">
    <property type="entry name" value="Arabinose_bd"/>
    <property type="match status" value="1"/>
</dbReference>
<evidence type="ECO:0000256" key="1">
    <source>
        <dbReference type="ARBA" id="ARBA00023015"/>
    </source>
</evidence>
<keyword evidence="6" id="KW-1185">Reference proteome</keyword>
<dbReference type="GO" id="GO:0000976">
    <property type="term" value="F:transcription cis-regulatory region binding"/>
    <property type="evidence" value="ECO:0007669"/>
    <property type="project" value="TreeGrafter"/>
</dbReference>
<dbReference type="GO" id="GO:0003700">
    <property type="term" value="F:DNA-binding transcription factor activity"/>
    <property type="evidence" value="ECO:0007669"/>
    <property type="project" value="InterPro"/>
</dbReference>
<gene>
    <name evidence="5" type="ORF">SAMN05216214_102162</name>
</gene>
<dbReference type="EMBL" id="FOAS01000002">
    <property type="protein sequence ID" value="SEK40579.1"/>
    <property type="molecule type" value="Genomic_DNA"/>
</dbReference>
<keyword evidence="1" id="KW-0805">Transcription regulation</keyword>
<dbReference type="InterPro" id="IPR020449">
    <property type="entry name" value="Tscrpt_reg_AraC-type_HTH"/>
</dbReference>
<evidence type="ECO:0000256" key="3">
    <source>
        <dbReference type="ARBA" id="ARBA00023163"/>
    </source>
</evidence>
<dbReference type="PRINTS" id="PR00032">
    <property type="entry name" value="HTHARAC"/>
</dbReference>